<evidence type="ECO:0000313" key="4">
    <source>
        <dbReference type="Proteomes" id="UP000218418"/>
    </source>
</evidence>
<keyword evidence="2" id="KW-0732">Signal</keyword>
<feature type="chain" id="PRO_5013051830" description="P pilus assembly/Cpx signaling pathway, periplasmic inhibitor/zinc-resistance associated protein" evidence="2">
    <location>
        <begin position="27"/>
        <end position="143"/>
    </location>
</feature>
<name>A0A1Z4LPZ0_9CYAN</name>
<feature type="region of interest" description="Disordered" evidence="1">
    <location>
        <begin position="33"/>
        <end position="52"/>
    </location>
</feature>
<dbReference type="EMBL" id="AP018227">
    <property type="protein sequence ID" value="BAY83322.1"/>
    <property type="molecule type" value="Genomic_DNA"/>
</dbReference>
<gene>
    <name evidence="3" type="ORF">NIES267_28090</name>
</gene>
<sequence length="143" mass="16104">MKLKKLSILAGAVAVAFSITPLAVNAQVNSNAPQRVSQANRQSPPDLKLSQQQISKITQIRSKTRDQIQAVLTKQQRDKIQSDLQAGKNPQQVFASIQFTQKQQEELRNIMVGSQKQMEGVLDAKQKKILNEWRASQRGQRKK</sequence>
<evidence type="ECO:0000313" key="3">
    <source>
        <dbReference type="EMBL" id="BAY83322.1"/>
    </source>
</evidence>
<dbReference type="Proteomes" id="UP000218418">
    <property type="component" value="Chromosome"/>
</dbReference>
<evidence type="ECO:0008006" key="5">
    <source>
        <dbReference type="Google" id="ProtNLM"/>
    </source>
</evidence>
<organism evidence="3 4">
    <name type="scientific">Calothrix parasitica NIES-267</name>
    <dbReference type="NCBI Taxonomy" id="1973488"/>
    <lineage>
        <taxon>Bacteria</taxon>
        <taxon>Bacillati</taxon>
        <taxon>Cyanobacteriota</taxon>
        <taxon>Cyanophyceae</taxon>
        <taxon>Nostocales</taxon>
        <taxon>Calotrichaceae</taxon>
        <taxon>Calothrix</taxon>
    </lineage>
</organism>
<proteinExistence type="predicted"/>
<reference evidence="3 4" key="1">
    <citation type="submission" date="2017-06" db="EMBL/GenBank/DDBJ databases">
        <title>Genome sequencing of cyanobaciteial culture collection at National Institute for Environmental Studies (NIES).</title>
        <authorList>
            <person name="Hirose Y."/>
            <person name="Shimura Y."/>
            <person name="Fujisawa T."/>
            <person name="Nakamura Y."/>
            <person name="Kawachi M."/>
        </authorList>
    </citation>
    <scope>NUCLEOTIDE SEQUENCE [LARGE SCALE GENOMIC DNA]</scope>
    <source>
        <strain evidence="3 4">NIES-267</strain>
    </source>
</reference>
<protein>
    <recommendedName>
        <fullName evidence="5">P pilus assembly/Cpx signaling pathway, periplasmic inhibitor/zinc-resistance associated protein</fullName>
    </recommendedName>
</protein>
<keyword evidence="4" id="KW-1185">Reference proteome</keyword>
<dbReference type="Gene3D" id="1.20.120.1490">
    <property type="match status" value="1"/>
</dbReference>
<evidence type="ECO:0000256" key="2">
    <source>
        <dbReference type="SAM" id="SignalP"/>
    </source>
</evidence>
<evidence type="ECO:0000256" key="1">
    <source>
        <dbReference type="SAM" id="MobiDB-lite"/>
    </source>
</evidence>
<dbReference type="OrthoDB" id="518240at2"/>
<accession>A0A1Z4LPZ0</accession>
<feature type="signal peptide" evidence="2">
    <location>
        <begin position="1"/>
        <end position="26"/>
    </location>
</feature>
<dbReference type="AlphaFoldDB" id="A0A1Z4LPZ0"/>